<evidence type="ECO:0000256" key="2">
    <source>
        <dbReference type="ARBA" id="ARBA00023043"/>
    </source>
</evidence>
<sequence length="138" mass="14749">LALASYHGLIDIVTVILRGEGSSYRADLNATTAFGFTPLMCAIAQSHLDIAELLCTFGADVNFRETHGIGITALMLAAHCGNLHACTFLLESNAEVNAQCKLNGWTPLMFATAIRSLDIINLLLDRGSDPGIVNNSEE</sequence>
<dbReference type="PROSITE" id="PS50088">
    <property type="entry name" value="ANK_REPEAT"/>
    <property type="match status" value="3"/>
</dbReference>
<dbReference type="Gene3D" id="1.25.40.20">
    <property type="entry name" value="Ankyrin repeat-containing domain"/>
    <property type="match status" value="3"/>
</dbReference>
<dbReference type="OrthoDB" id="2160770at2759"/>
<dbReference type="Proteomes" id="UP000070544">
    <property type="component" value="Unassembled WGS sequence"/>
</dbReference>
<dbReference type="InterPro" id="IPR002110">
    <property type="entry name" value="Ankyrin_rpt"/>
</dbReference>
<feature type="non-terminal residue" evidence="4">
    <location>
        <position position="1"/>
    </location>
</feature>
<dbReference type="PANTHER" id="PTHR24171">
    <property type="entry name" value="ANKYRIN REPEAT DOMAIN-CONTAINING PROTEIN 39-RELATED"/>
    <property type="match status" value="1"/>
</dbReference>
<dbReference type="STRING" id="1344416.A0A139AVX1"/>
<proteinExistence type="predicted"/>
<gene>
    <name evidence="4" type="ORF">M427DRAFT_80670</name>
</gene>
<reference evidence="4 5" key="1">
    <citation type="journal article" date="2015" name="Genome Biol. Evol.">
        <title>Phylogenomic analyses indicate that early fungi evolved digesting cell walls of algal ancestors of land plants.</title>
        <authorList>
            <person name="Chang Y."/>
            <person name="Wang S."/>
            <person name="Sekimoto S."/>
            <person name="Aerts A.L."/>
            <person name="Choi C."/>
            <person name="Clum A."/>
            <person name="LaButti K.M."/>
            <person name="Lindquist E.A."/>
            <person name="Yee Ngan C."/>
            <person name="Ohm R.A."/>
            <person name="Salamov A.A."/>
            <person name="Grigoriev I.V."/>
            <person name="Spatafora J.W."/>
            <person name="Berbee M.L."/>
        </authorList>
    </citation>
    <scope>NUCLEOTIDE SEQUENCE [LARGE SCALE GENOMIC DNA]</scope>
    <source>
        <strain evidence="4 5">JEL478</strain>
    </source>
</reference>
<evidence type="ECO:0000256" key="1">
    <source>
        <dbReference type="ARBA" id="ARBA00022737"/>
    </source>
</evidence>
<keyword evidence="2 3" id="KW-0040">ANK repeat</keyword>
<dbReference type="PANTHER" id="PTHR24171:SF9">
    <property type="entry name" value="ANKYRIN REPEAT DOMAIN-CONTAINING PROTEIN 39"/>
    <property type="match status" value="1"/>
</dbReference>
<dbReference type="EMBL" id="KQ965734">
    <property type="protein sequence ID" value="KXS20882.1"/>
    <property type="molecule type" value="Genomic_DNA"/>
</dbReference>
<organism evidence="4 5">
    <name type="scientific">Gonapodya prolifera (strain JEL478)</name>
    <name type="common">Monoblepharis prolifera</name>
    <dbReference type="NCBI Taxonomy" id="1344416"/>
    <lineage>
        <taxon>Eukaryota</taxon>
        <taxon>Fungi</taxon>
        <taxon>Fungi incertae sedis</taxon>
        <taxon>Chytridiomycota</taxon>
        <taxon>Chytridiomycota incertae sedis</taxon>
        <taxon>Monoblepharidomycetes</taxon>
        <taxon>Monoblepharidales</taxon>
        <taxon>Gonapodyaceae</taxon>
        <taxon>Gonapodya</taxon>
    </lineage>
</organism>
<evidence type="ECO:0000256" key="3">
    <source>
        <dbReference type="PROSITE-ProRule" id="PRU00023"/>
    </source>
</evidence>
<dbReference type="InterPro" id="IPR036770">
    <property type="entry name" value="Ankyrin_rpt-contain_sf"/>
</dbReference>
<evidence type="ECO:0000313" key="5">
    <source>
        <dbReference type="Proteomes" id="UP000070544"/>
    </source>
</evidence>
<feature type="repeat" description="ANK" evidence="3">
    <location>
        <begin position="34"/>
        <end position="66"/>
    </location>
</feature>
<feature type="non-terminal residue" evidence="4">
    <location>
        <position position="138"/>
    </location>
</feature>
<dbReference type="SUPFAM" id="SSF48403">
    <property type="entry name" value="Ankyrin repeat"/>
    <property type="match status" value="1"/>
</dbReference>
<feature type="repeat" description="ANK" evidence="3">
    <location>
        <begin position="103"/>
        <end position="135"/>
    </location>
</feature>
<keyword evidence="5" id="KW-1185">Reference proteome</keyword>
<evidence type="ECO:0000313" key="4">
    <source>
        <dbReference type="EMBL" id="KXS20882.1"/>
    </source>
</evidence>
<dbReference type="SMART" id="SM00248">
    <property type="entry name" value="ANK"/>
    <property type="match status" value="3"/>
</dbReference>
<name>A0A139AVX1_GONPJ</name>
<accession>A0A139AVX1</accession>
<dbReference type="Pfam" id="PF12796">
    <property type="entry name" value="Ank_2"/>
    <property type="match status" value="1"/>
</dbReference>
<dbReference type="Pfam" id="PF00023">
    <property type="entry name" value="Ank"/>
    <property type="match status" value="1"/>
</dbReference>
<feature type="repeat" description="ANK" evidence="3">
    <location>
        <begin position="69"/>
        <end position="101"/>
    </location>
</feature>
<protein>
    <submittedName>
        <fullName evidence="4">Ankyrin</fullName>
    </submittedName>
</protein>
<dbReference type="AlphaFoldDB" id="A0A139AVX1"/>
<keyword evidence="1" id="KW-0677">Repeat</keyword>
<dbReference type="PROSITE" id="PS50297">
    <property type="entry name" value="ANK_REP_REGION"/>
    <property type="match status" value="2"/>
</dbReference>
<dbReference type="OMA" id="CELQSFE"/>